<dbReference type="Proteomes" id="UP000293852">
    <property type="component" value="Unassembled WGS sequence"/>
</dbReference>
<feature type="transmembrane region" description="Helical" evidence="5">
    <location>
        <begin position="385"/>
        <end position="403"/>
    </location>
</feature>
<feature type="transmembrane region" description="Helical" evidence="5">
    <location>
        <begin position="110"/>
        <end position="128"/>
    </location>
</feature>
<feature type="transmembrane region" description="Helical" evidence="5">
    <location>
        <begin position="53"/>
        <end position="72"/>
    </location>
</feature>
<dbReference type="InterPro" id="IPR011701">
    <property type="entry name" value="MFS"/>
</dbReference>
<dbReference type="GO" id="GO:0022857">
    <property type="term" value="F:transmembrane transporter activity"/>
    <property type="evidence" value="ECO:0007669"/>
    <property type="project" value="InterPro"/>
</dbReference>
<evidence type="ECO:0000313" key="8">
    <source>
        <dbReference type="Proteomes" id="UP000293852"/>
    </source>
</evidence>
<dbReference type="PANTHER" id="PTHR23514:SF13">
    <property type="entry name" value="INNER MEMBRANE PROTEIN YBJJ"/>
    <property type="match status" value="1"/>
</dbReference>
<dbReference type="SUPFAM" id="SSF103473">
    <property type="entry name" value="MFS general substrate transporter"/>
    <property type="match status" value="1"/>
</dbReference>
<dbReference type="InterPro" id="IPR020846">
    <property type="entry name" value="MFS_dom"/>
</dbReference>
<proteinExistence type="predicted"/>
<feature type="transmembrane region" description="Helical" evidence="5">
    <location>
        <begin position="84"/>
        <end position="104"/>
    </location>
</feature>
<feature type="transmembrane region" description="Helical" evidence="5">
    <location>
        <begin position="301"/>
        <end position="323"/>
    </location>
</feature>
<gene>
    <name evidence="7" type="ORF">EV386_3481</name>
</gene>
<accession>A0A4V2EYI6</accession>
<dbReference type="InterPro" id="IPR051788">
    <property type="entry name" value="MFS_Transporter"/>
</dbReference>
<evidence type="ECO:0000256" key="1">
    <source>
        <dbReference type="ARBA" id="ARBA00004651"/>
    </source>
</evidence>
<evidence type="ECO:0000259" key="6">
    <source>
        <dbReference type="PROSITE" id="PS50850"/>
    </source>
</evidence>
<dbReference type="GO" id="GO:0005886">
    <property type="term" value="C:plasma membrane"/>
    <property type="evidence" value="ECO:0007669"/>
    <property type="project" value="UniProtKB-SubCell"/>
</dbReference>
<keyword evidence="4 5" id="KW-0472">Membrane</keyword>
<dbReference type="OrthoDB" id="9809599at2"/>
<comment type="subcellular location">
    <subcellularLocation>
        <location evidence="1">Cell membrane</location>
        <topology evidence="1">Multi-pass membrane protein</topology>
    </subcellularLocation>
</comment>
<keyword evidence="2 5" id="KW-0812">Transmembrane</keyword>
<evidence type="ECO:0000256" key="2">
    <source>
        <dbReference type="ARBA" id="ARBA00022692"/>
    </source>
</evidence>
<feature type="transmembrane region" description="Helical" evidence="5">
    <location>
        <begin position="359"/>
        <end position="379"/>
    </location>
</feature>
<sequence>MSPSRPGDDAATRRAVRAAWAVFLVFAANGATFATWASRVPAVRDALGFSGSQMGLLLLTGAVGSVAALPLSGLITSRLGAARAVLTFALIAAAGYTLVCVGVGTVSPLAVRIGLAVAGVGYGVWDAAMNLEGAVVEQRLGRAIMPRFHAGFSLGTVVAAGVGALVAHAGVSFVWHMGAGVAITTTAAAVGVRGFLPTPHAAPEPVLAASGADPAQAAPAHGLRDTLAAWRESRTLLVGVVVLAAALTEGAANDWTGLALVDGFGASQATGAFGLALFLTAMTLTRLAGTSLIDRFGRVAVLRASSAAALVGVGAFAFAPWLWLALAGSLVWGAAAALGFPLGMSAASDDPRRAAMRVAVVSTIGYAAFFAGPALIGFAADHVGYRHALAVIALPVVIGLAFAGSARPIAPSAPTSHT</sequence>
<reference evidence="7 8" key="1">
    <citation type="submission" date="2019-02" db="EMBL/GenBank/DDBJ databases">
        <title>Sequencing the genomes of 1000 actinobacteria strains.</title>
        <authorList>
            <person name="Klenk H.-P."/>
        </authorList>
    </citation>
    <scope>NUCLEOTIDE SEQUENCE [LARGE SCALE GENOMIC DNA]</scope>
    <source>
        <strain evidence="7 8">DSM 16932</strain>
    </source>
</reference>
<dbReference type="EMBL" id="SGWX01000001">
    <property type="protein sequence ID" value="RZS63120.1"/>
    <property type="molecule type" value="Genomic_DNA"/>
</dbReference>
<name>A0A4V2EYI6_9MICO</name>
<feature type="transmembrane region" description="Helical" evidence="5">
    <location>
        <begin position="272"/>
        <end position="289"/>
    </location>
</feature>
<keyword evidence="8" id="KW-1185">Reference proteome</keyword>
<feature type="transmembrane region" description="Helical" evidence="5">
    <location>
        <begin position="148"/>
        <end position="167"/>
    </location>
</feature>
<dbReference type="AlphaFoldDB" id="A0A4V2EYI6"/>
<dbReference type="PROSITE" id="PS50850">
    <property type="entry name" value="MFS"/>
    <property type="match status" value="1"/>
</dbReference>
<feature type="domain" description="Major facilitator superfamily (MFS) profile" evidence="6">
    <location>
        <begin position="15"/>
        <end position="411"/>
    </location>
</feature>
<dbReference type="CDD" id="cd17393">
    <property type="entry name" value="MFS_MosC_like"/>
    <property type="match status" value="1"/>
</dbReference>
<evidence type="ECO:0000313" key="7">
    <source>
        <dbReference type="EMBL" id="RZS63120.1"/>
    </source>
</evidence>
<keyword evidence="3 5" id="KW-1133">Transmembrane helix</keyword>
<feature type="transmembrane region" description="Helical" evidence="5">
    <location>
        <begin position="173"/>
        <end position="196"/>
    </location>
</feature>
<dbReference type="Gene3D" id="1.20.1250.20">
    <property type="entry name" value="MFS general substrate transporter like domains"/>
    <property type="match status" value="2"/>
</dbReference>
<feature type="transmembrane region" description="Helical" evidence="5">
    <location>
        <begin position="329"/>
        <end position="347"/>
    </location>
</feature>
<evidence type="ECO:0000256" key="4">
    <source>
        <dbReference type="ARBA" id="ARBA00023136"/>
    </source>
</evidence>
<dbReference type="InterPro" id="IPR036259">
    <property type="entry name" value="MFS_trans_sf"/>
</dbReference>
<dbReference type="Pfam" id="PF07690">
    <property type="entry name" value="MFS_1"/>
    <property type="match status" value="1"/>
</dbReference>
<organism evidence="7 8">
    <name type="scientific">Xylanimonas ulmi</name>
    <dbReference type="NCBI Taxonomy" id="228973"/>
    <lineage>
        <taxon>Bacteria</taxon>
        <taxon>Bacillati</taxon>
        <taxon>Actinomycetota</taxon>
        <taxon>Actinomycetes</taxon>
        <taxon>Micrococcales</taxon>
        <taxon>Promicromonosporaceae</taxon>
        <taxon>Xylanimonas</taxon>
    </lineage>
</organism>
<protein>
    <submittedName>
        <fullName evidence="7">Putative MFS family arabinose efflux permease</fullName>
    </submittedName>
</protein>
<evidence type="ECO:0000256" key="3">
    <source>
        <dbReference type="ARBA" id="ARBA00022989"/>
    </source>
</evidence>
<feature type="transmembrane region" description="Helical" evidence="5">
    <location>
        <begin position="234"/>
        <end position="252"/>
    </location>
</feature>
<dbReference type="RefSeq" id="WP_130417022.1">
    <property type="nucleotide sequence ID" value="NZ_SGWX01000001.1"/>
</dbReference>
<comment type="caution">
    <text evidence="7">The sequence shown here is derived from an EMBL/GenBank/DDBJ whole genome shotgun (WGS) entry which is preliminary data.</text>
</comment>
<evidence type="ECO:0000256" key="5">
    <source>
        <dbReference type="SAM" id="Phobius"/>
    </source>
</evidence>
<dbReference type="PANTHER" id="PTHR23514">
    <property type="entry name" value="BYPASS OF STOP CODON PROTEIN 6"/>
    <property type="match status" value="1"/>
</dbReference>